<dbReference type="InterPro" id="IPR007374">
    <property type="entry name" value="ASCH_domain"/>
</dbReference>
<dbReference type="Pfam" id="PF04266">
    <property type="entry name" value="ASCH"/>
    <property type="match status" value="1"/>
</dbReference>
<evidence type="ECO:0000259" key="1">
    <source>
        <dbReference type="SMART" id="SM01022"/>
    </source>
</evidence>
<dbReference type="PANTHER" id="PTHR39203:SF1">
    <property type="entry name" value="CYTOPLASMIC PROTEIN"/>
    <property type="match status" value="1"/>
</dbReference>
<dbReference type="Proteomes" id="UP000240481">
    <property type="component" value="Unassembled WGS sequence"/>
</dbReference>
<dbReference type="OrthoDB" id="9807542at2"/>
<sequence>MTPNQQAMIDAYLVQLTPTERAAIPQIIAEYFCADEYNANECARLINKGIKRASCSLKAGYDIENDPLPQVGNLTLVLNWAEDPVCIVRLTEVSTSPFNRVSREFAESEGEGDGSYEWWRQAHIDFFTHYAAQIGATFNEESELVLERFEKVFPL</sequence>
<dbReference type="InterPro" id="IPR015947">
    <property type="entry name" value="PUA-like_sf"/>
</dbReference>
<dbReference type="Gene3D" id="3.10.400.10">
    <property type="entry name" value="Sulfate adenylyltransferase"/>
    <property type="match status" value="1"/>
</dbReference>
<dbReference type="AlphaFoldDB" id="A0A2T3P8L7"/>
<name>A0A2T3P8L7_9GAMM</name>
<organism evidence="2 3">
    <name type="scientific">Photobacterium swingsii</name>
    <dbReference type="NCBI Taxonomy" id="680026"/>
    <lineage>
        <taxon>Bacteria</taxon>
        <taxon>Pseudomonadati</taxon>
        <taxon>Pseudomonadota</taxon>
        <taxon>Gammaproteobacteria</taxon>
        <taxon>Vibrionales</taxon>
        <taxon>Vibrionaceae</taxon>
        <taxon>Photobacterium</taxon>
    </lineage>
</organism>
<dbReference type="InterPro" id="IPR009326">
    <property type="entry name" value="DUF984"/>
</dbReference>
<accession>A0A2T3P8L7</accession>
<evidence type="ECO:0000313" key="3">
    <source>
        <dbReference type="Proteomes" id="UP000240481"/>
    </source>
</evidence>
<dbReference type="CDD" id="cd06553">
    <property type="entry name" value="ASCH_Ef3133_like"/>
    <property type="match status" value="1"/>
</dbReference>
<feature type="domain" description="ASCH" evidence="1">
    <location>
        <begin position="30"/>
        <end position="153"/>
    </location>
</feature>
<proteinExistence type="predicted"/>
<dbReference type="PANTHER" id="PTHR39203">
    <property type="entry name" value="CYTOPLASMIC PROTEIN-RELATED"/>
    <property type="match status" value="1"/>
</dbReference>
<protein>
    <submittedName>
        <fullName evidence="2">RNA-binding protein</fullName>
    </submittedName>
</protein>
<reference evidence="2 3" key="1">
    <citation type="submission" date="2018-01" db="EMBL/GenBank/DDBJ databases">
        <title>Whole genome sequencing of Histamine producing bacteria.</title>
        <authorList>
            <person name="Butler K."/>
        </authorList>
    </citation>
    <scope>NUCLEOTIDE SEQUENCE [LARGE SCALE GENOMIC DNA]</scope>
    <source>
        <strain evidence="2 3">DSM 24669</strain>
    </source>
</reference>
<gene>
    <name evidence="2" type="ORF">C9I94_09700</name>
</gene>
<dbReference type="SUPFAM" id="SSF88697">
    <property type="entry name" value="PUA domain-like"/>
    <property type="match status" value="1"/>
</dbReference>
<dbReference type="RefSeq" id="WP_107302678.1">
    <property type="nucleotide sequence ID" value="NZ_AP024853.1"/>
</dbReference>
<evidence type="ECO:0000313" key="2">
    <source>
        <dbReference type="EMBL" id="PSW25068.1"/>
    </source>
</evidence>
<keyword evidence="3" id="KW-1185">Reference proteome</keyword>
<comment type="caution">
    <text evidence="2">The sequence shown here is derived from an EMBL/GenBank/DDBJ whole genome shotgun (WGS) entry which is preliminary data.</text>
</comment>
<dbReference type="EMBL" id="PYLZ01000004">
    <property type="protein sequence ID" value="PSW25068.1"/>
    <property type="molecule type" value="Genomic_DNA"/>
</dbReference>
<dbReference type="SMART" id="SM01022">
    <property type="entry name" value="ASCH"/>
    <property type="match status" value="1"/>
</dbReference>
<dbReference type="PIRSF" id="PIRSF021320">
    <property type="entry name" value="DUF984"/>
    <property type="match status" value="1"/>
</dbReference>